<sequence length="225" mass="26543">MNPFQRNVLPLKEVIYIEVKNRILNLEYKPGQMISETEISELLNVSRTPVREVFIRLSLEKLIDIYPQKGTFVSLVDLSYVKESVYMRNILECQIAGEIINSGLKTLPAEIKKNIGLQKYLVENEGNIEEFLELDNDFHKVIFKAVNHDTIWDIISTTRIHYNRFRLLTMYEPEMMKKVYQEHFDIMNKIEEGDKKGCNALLKQHHYNGLEHTDILKEKYPGYFL</sequence>
<dbReference type="Proteomes" id="UP000001349">
    <property type="component" value="Chromosome"/>
</dbReference>
<keyword evidence="2" id="KW-0238">DNA-binding</keyword>
<reference evidence="5 6" key="1">
    <citation type="submission" date="2009-01" db="EMBL/GenBank/DDBJ databases">
        <title>Complete sequence of Clostridium cellulolyticum H10.</title>
        <authorList>
            <consortium name="US DOE Joint Genome Institute"/>
            <person name="Lucas S."/>
            <person name="Copeland A."/>
            <person name="Lapidus A."/>
            <person name="Glavina del Rio T."/>
            <person name="Dalin E."/>
            <person name="Tice H."/>
            <person name="Bruce D."/>
            <person name="Goodwin L."/>
            <person name="Pitluck S."/>
            <person name="Chertkov O."/>
            <person name="Saunders E."/>
            <person name="Brettin T."/>
            <person name="Detter J.C."/>
            <person name="Han C."/>
            <person name="Larimer F."/>
            <person name="Land M."/>
            <person name="Hauser L."/>
            <person name="Kyrpides N."/>
            <person name="Ivanova N."/>
            <person name="Zhou J."/>
            <person name="Richardson P."/>
        </authorList>
    </citation>
    <scope>NUCLEOTIDE SEQUENCE [LARGE SCALE GENOMIC DNA]</scope>
    <source>
        <strain evidence="6">ATCC 35319 / DSM 5812 / JCM 6584 / H10</strain>
    </source>
</reference>
<keyword evidence="3" id="KW-0804">Transcription</keyword>
<dbReference type="EMBL" id="CP001348">
    <property type="protein sequence ID" value="ACL77483.1"/>
    <property type="molecule type" value="Genomic_DNA"/>
</dbReference>
<dbReference type="GO" id="GO:0003700">
    <property type="term" value="F:DNA-binding transcription factor activity"/>
    <property type="evidence" value="ECO:0007669"/>
    <property type="project" value="InterPro"/>
</dbReference>
<dbReference type="eggNOG" id="COG1802">
    <property type="taxonomic scope" value="Bacteria"/>
</dbReference>
<dbReference type="RefSeq" id="WP_015926541.1">
    <property type="nucleotide sequence ID" value="NC_011898.1"/>
</dbReference>
<dbReference type="PANTHER" id="PTHR43537:SF51">
    <property type="entry name" value="HTH-TYPE TRANSCRIPTIONAL REGULATOR LGOR-RELATED"/>
    <property type="match status" value="1"/>
</dbReference>
<feature type="domain" description="HTH gntR-type" evidence="4">
    <location>
        <begin position="9"/>
        <end position="76"/>
    </location>
</feature>
<dbReference type="Gene3D" id="1.10.10.10">
    <property type="entry name" value="Winged helix-like DNA-binding domain superfamily/Winged helix DNA-binding domain"/>
    <property type="match status" value="1"/>
</dbReference>
<dbReference type="InterPro" id="IPR000524">
    <property type="entry name" value="Tscrpt_reg_HTH_GntR"/>
</dbReference>
<name>B8I0F7_RUMCH</name>
<dbReference type="CDD" id="cd07377">
    <property type="entry name" value="WHTH_GntR"/>
    <property type="match status" value="1"/>
</dbReference>
<dbReference type="InterPro" id="IPR008920">
    <property type="entry name" value="TF_FadR/GntR_C"/>
</dbReference>
<dbReference type="AlphaFoldDB" id="B8I0F7"/>
<dbReference type="HOGENOM" id="CLU_017584_5_2_9"/>
<dbReference type="OrthoDB" id="389878at2"/>
<keyword evidence="6" id="KW-1185">Reference proteome</keyword>
<protein>
    <submittedName>
        <fullName evidence="5">Transcriptional regulator, GntR family</fullName>
    </submittedName>
</protein>
<gene>
    <name evidence="5" type="ordered locus">Ccel_3193</name>
</gene>
<evidence type="ECO:0000256" key="1">
    <source>
        <dbReference type="ARBA" id="ARBA00023015"/>
    </source>
</evidence>
<dbReference type="GO" id="GO:0003677">
    <property type="term" value="F:DNA binding"/>
    <property type="evidence" value="ECO:0007669"/>
    <property type="project" value="UniProtKB-KW"/>
</dbReference>
<dbReference type="InterPro" id="IPR036390">
    <property type="entry name" value="WH_DNA-bd_sf"/>
</dbReference>
<dbReference type="Pfam" id="PF00392">
    <property type="entry name" value="GntR"/>
    <property type="match status" value="1"/>
</dbReference>
<dbReference type="SMART" id="SM00345">
    <property type="entry name" value="HTH_GNTR"/>
    <property type="match status" value="1"/>
</dbReference>
<dbReference type="InterPro" id="IPR036388">
    <property type="entry name" value="WH-like_DNA-bd_sf"/>
</dbReference>
<accession>B8I0F7</accession>
<dbReference type="PROSITE" id="PS50949">
    <property type="entry name" value="HTH_GNTR"/>
    <property type="match status" value="1"/>
</dbReference>
<evidence type="ECO:0000256" key="2">
    <source>
        <dbReference type="ARBA" id="ARBA00023125"/>
    </source>
</evidence>
<dbReference type="STRING" id="394503.Ccel_3193"/>
<dbReference type="InterPro" id="IPR011711">
    <property type="entry name" value="GntR_C"/>
</dbReference>
<dbReference type="SUPFAM" id="SSF48008">
    <property type="entry name" value="GntR ligand-binding domain-like"/>
    <property type="match status" value="1"/>
</dbReference>
<evidence type="ECO:0000313" key="5">
    <source>
        <dbReference type="EMBL" id="ACL77483.1"/>
    </source>
</evidence>
<dbReference type="SUPFAM" id="SSF46785">
    <property type="entry name" value="Winged helix' DNA-binding domain"/>
    <property type="match status" value="1"/>
</dbReference>
<dbReference type="Pfam" id="PF07729">
    <property type="entry name" value="FCD"/>
    <property type="match status" value="1"/>
</dbReference>
<dbReference type="Gene3D" id="1.20.120.530">
    <property type="entry name" value="GntR ligand-binding domain-like"/>
    <property type="match status" value="1"/>
</dbReference>
<evidence type="ECO:0000313" key="6">
    <source>
        <dbReference type="Proteomes" id="UP000001349"/>
    </source>
</evidence>
<evidence type="ECO:0000256" key="3">
    <source>
        <dbReference type="ARBA" id="ARBA00023163"/>
    </source>
</evidence>
<dbReference type="PANTHER" id="PTHR43537">
    <property type="entry name" value="TRANSCRIPTIONAL REGULATOR, GNTR FAMILY"/>
    <property type="match status" value="1"/>
</dbReference>
<organism evidence="5 6">
    <name type="scientific">Ruminiclostridium cellulolyticum (strain ATCC 35319 / DSM 5812 / JCM 6584 / H10)</name>
    <name type="common">Clostridium cellulolyticum</name>
    <dbReference type="NCBI Taxonomy" id="394503"/>
    <lineage>
        <taxon>Bacteria</taxon>
        <taxon>Bacillati</taxon>
        <taxon>Bacillota</taxon>
        <taxon>Clostridia</taxon>
        <taxon>Eubacteriales</taxon>
        <taxon>Oscillospiraceae</taxon>
        <taxon>Ruminiclostridium</taxon>
    </lineage>
</organism>
<keyword evidence="1" id="KW-0805">Transcription regulation</keyword>
<proteinExistence type="predicted"/>
<evidence type="ECO:0000259" key="4">
    <source>
        <dbReference type="PROSITE" id="PS50949"/>
    </source>
</evidence>
<dbReference type="KEGG" id="cce:Ccel_3193"/>